<dbReference type="GO" id="GO:0004160">
    <property type="term" value="F:dihydroxy-acid dehydratase activity"/>
    <property type="evidence" value="ECO:0007669"/>
    <property type="project" value="UniProtKB-EC"/>
</dbReference>
<comment type="similarity">
    <text evidence="1">Belongs to the IlvD/Edd family.</text>
</comment>
<dbReference type="SUPFAM" id="SSF143975">
    <property type="entry name" value="IlvD/EDD N-terminal domain-like"/>
    <property type="match status" value="1"/>
</dbReference>
<organism evidence="4 5">
    <name type="scientific">Raoultella terrigena</name>
    <name type="common">Klebsiella terrigena</name>
    <dbReference type="NCBI Taxonomy" id="577"/>
    <lineage>
        <taxon>Bacteria</taxon>
        <taxon>Pseudomonadati</taxon>
        <taxon>Pseudomonadota</taxon>
        <taxon>Gammaproteobacteria</taxon>
        <taxon>Enterobacterales</taxon>
        <taxon>Enterobacteriaceae</taxon>
        <taxon>Klebsiella/Raoultella group</taxon>
        <taxon>Raoultella</taxon>
    </lineage>
</organism>
<dbReference type="GO" id="GO:0005829">
    <property type="term" value="C:cytosol"/>
    <property type="evidence" value="ECO:0007669"/>
    <property type="project" value="TreeGrafter"/>
</dbReference>
<dbReference type="GO" id="GO:0004456">
    <property type="term" value="F:phosphogluconate dehydratase activity"/>
    <property type="evidence" value="ECO:0007669"/>
    <property type="project" value="TreeGrafter"/>
</dbReference>
<proteinExistence type="inferred from homology"/>
<keyword evidence="2 4" id="KW-0456">Lyase</keyword>
<evidence type="ECO:0000256" key="2">
    <source>
        <dbReference type="ARBA" id="ARBA00023239"/>
    </source>
</evidence>
<dbReference type="Pfam" id="PF00920">
    <property type="entry name" value="ILVD_EDD_N"/>
    <property type="match status" value="1"/>
</dbReference>
<evidence type="ECO:0000313" key="4">
    <source>
        <dbReference type="EMBL" id="VTN09957.1"/>
    </source>
</evidence>
<accession>A0A4U9CXR4</accession>
<protein>
    <submittedName>
        <fullName evidence="4">Dihydroxy-acid dehydratase</fullName>
        <ecNumber evidence="4">4.2.1.9</ecNumber>
    </submittedName>
</protein>
<dbReference type="InterPro" id="IPR000581">
    <property type="entry name" value="ILV_EDD_N"/>
</dbReference>
<dbReference type="EMBL" id="CABDVU010000001">
    <property type="protein sequence ID" value="VTN09957.1"/>
    <property type="molecule type" value="Genomic_DNA"/>
</dbReference>
<feature type="domain" description="Dihydroxy-acid/6-phosphogluconate dehydratase N-terminal" evidence="3">
    <location>
        <begin position="66"/>
        <end position="270"/>
    </location>
</feature>
<evidence type="ECO:0000259" key="3">
    <source>
        <dbReference type="Pfam" id="PF00920"/>
    </source>
</evidence>
<dbReference type="PROSITE" id="PS00886">
    <property type="entry name" value="ILVD_EDD_1"/>
    <property type="match status" value="1"/>
</dbReference>
<evidence type="ECO:0000256" key="1">
    <source>
        <dbReference type="ARBA" id="ARBA00006486"/>
    </source>
</evidence>
<gene>
    <name evidence="4" type="primary">ilvD_3</name>
    <name evidence="4" type="ORF">NCTC9185_01863</name>
</gene>
<dbReference type="PANTHER" id="PTHR43661:SF1">
    <property type="entry name" value="PHOSPHOGLUCONATE DEHYDRATASE"/>
    <property type="match status" value="1"/>
</dbReference>
<reference evidence="4 5" key="1">
    <citation type="submission" date="2019-04" db="EMBL/GenBank/DDBJ databases">
        <authorList>
            <consortium name="Pathogen Informatics"/>
        </authorList>
    </citation>
    <scope>NUCLEOTIDE SEQUENCE [LARGE SCALE GENOMIC DNA]</scope>
    <source>
        <strain evidence="4 5">NCTC9185</strain>
    </source>
</reference>
<evidence type="ECO:0000313" key="5">
    <source>
        <dbReference type="Proteomes" id="UP000339249"/>
    </source>
</evidence>
<name>A0A4U9CXR4_RAOTE</name>
<dbReference type="EC" id="4.2.1.9" evidence="4"/>
<dbReference type="InterPro" id="IPR037237">
    <property type="entry name" value="IlvD/EDD_N"/>
</dbReference>
<dbReference type="InterPro" id="IPR020558">
    <property type="entry name" value="DiOHA_6PGluconate_deHydtase_CS"/>
</dbReference>
<dbReference type="Proteomes" id="UP000339249">
    <property type="component" value="Unassembled WGS sequence"/>
</dbReference>
<dbReference type="AlphaFoldDB" id="A0A4U9CXR4"/>
<sequence length="288" mass="30976">MNSTMLRVTNRIIERSRDTRAAYLARINQAKTDTVHRAQLACGNLAHGFAACQSDDKASLKSMLRNNIAIITSYNDMLSAHQPYESYPNIIRKALHSVNAVGQVAGGVPAMCDGVTQGQDGMELSLLSREVIAMSAAIGLSHNMFDGALYLGVCDKIVPGLTMAALSFGHLPSVFIPSGPMASGLANKEKVRIRQLYAEGKVDRMALLESEAASYHAPGTCTFYGTANTNQMVVEFMGMQLPGSSFVHPDAELREALTVAAARQVTRLTGNGNEWMPLGQNVRRESGG</sequence>
<dbReference type="PANTHER" id="PTHR43661">
    <property type="entry name" value="D-XYLONATE DEHYDRATASE"/>
    <property type="match status" value="1"/>
</dbReference>